<dbReference type="Pfam" id="PF03781">
    <property type="entry name" value="FGE-sulfatase"/>
    <property type="match status" value="1"/>
</dbReference>
<evidence type="ECO:0000313" key="3">
    <source>
        <dbReference type="EMBL" id="MBK1816454.1"/>
    </source>
</evidence>
<dbReference type="GO" id="GO:0120147">
    <property type="term" value="F:formylglycine-generating oxidase activity"/>
    <property type="evidence" value="ECO:0007669"/>
    <property type="project" value="TreeGrafter"/>
</dbReference>
<gene>
    <name evidence="3" type="ORF">JIN84_12575</name>
</gene>
<dbReference type="AlphaFoldDB" id="A0A934R7C6"/>
<dbReference type="PANTHER" id="PTHR23150:SF19">
    <property type="entry name" value="FORMYLGLYCINE-GENERATING ENZYME"/>
    <property type="match status" value="1"/>
</dbReference>
<proteinExistence type="predicted"/>
<evidence type="ECO:0000313" key="4">
    <source>
        <dbReference type="Proteomes" id="UP000600139"/>
    </source>
</evidence>
<evidence type="ECO:0000259" key="2">
    <source>
        <dbReference type="Pfam" id="PF03781"/>
    </source>
</evidence>
<dbReference type="SUPFAM" id="SSF56436">
    <property type="entry name" value="C-type lectin-like"/>
    <property type="match status" value="1"/>
</dbReference>
<name>A0A934R7C6_9BACT</name>
<dbReference type="RefSeq" id="WP_200351388.1">
    <property type="nucleotide sequence ID" value="NZ_BAABHZ010000006.1"/>
</dbReference>
<reference evidence="3" key="1">
    <citation type="submission" date="2021-01" db="EMBL/GenBank/DDBJ databases">
        <title>Modified the classification status of verrucomicrobia.</title>
        <authorList>
            <person name="Feng X."/>
        </authorList>
    </citation>
    <scope>NUCLEOTIDE SEQUENCE</scope>
    <source>
        <strain evidence="3">JCM 18052</strain>
    </source>
</reference>
<dbReference type="InterPro" id="IPR016187">
    <property type="entry name" value="CTDL_fold"/>
</dbReference>
<comment type="caution">
    <text evidence="3">The sequence shown here is derived from an EMBL/GenBank/DDBJ whole genome shotgun (WGS) entry which is preliminary data.</text>
</comment>
<dbReference type="EMBL" id="JAENIK010000011">
    <property type="protein sequence ID" value="MBK1816454.1"/>
    <property type="molecule type" value="Genomic_DNA"/>
</dbReference>
<feature type="domain" description="Sulfatase-modifying factor enzyme-like" evidence="2">
    <location>
        <begin position="33"/>
        <end position="279"/>
    </location>
</feature>
<accession>A0A934R7C6</accession>
<protein>
    <submittedName>
        <fullName evidence="3">SUMF1/EgtB/PvdO family nonheme iron enzyme</fullName>
    </submittedName>
</protein>
<keyword evidence="1" id="KW-0732">Signal</keyword>
<sequence>MDLRTSIILLLAGVLFPGAAHAIEKKPGPNHHQLVHISAGTHVLGDAGHKLNRPHSFKTPGYFISDCETTNAQFAAFVAATGYQTHAERNGWSLVGGEGSAEWEWKRMDGADWKQPFGPGGPDATKLPDHPVTQISGEDARAYCKWIGGRLPDIDEWEVAARAGAKTPFPWGRDFQPKLANTWNGADHLKNTREDGFVLTSPVRTYPPNAWGLYDVVGNVFEYCEGHPSWISSTDADRRICGRGGSWWCSSHCCGFHNLLDIGSMLKTASLPNQGFRVVFD</sequence>
<dbReference type="InterPro" id="IPR051043">
    <property type="entry name" value="Sulfatase_Mod_Factor_Kinase"/>
</dbReference>
<keyword evidence="4" id="KW-1185">Reference proteome</keyword>
<feature type="chain" id="PRO_5037082213" evidence="1">
    <location>
        <begin position="23"/>
        <end position="281"/>
    </location>
</feature>
<dbReference type="PANTHER" id="PTHR23150">
    <property type="entry name" value="SULFATASE MODIFYING FACTOR 1, 2"/>
    <property type="match status" value="1"/>
</dbReference>
<dbReference type="InterPro" id="IPR005532">
    <property type="entry name" value="SUMF_dom"/>
</dbReference>
<dbReference type="InterPro" id="IPR042095">
    <property type="entry name" value="SUMF_sf"/>
</dbReference>
<dbReference type="Gene3D" id="3.90.1580.10">
    <property type="entry name" value="paralog of FGE (formylglycine-generating enzyme)"/>
    <property type="match status" value="1"/>
</dbReference>
<organism evidence="3 4">
    <name type="scientific">Luteolibacter yonseiensis</name>
    <dbReference type="NCBI Taxonomy" id="1144680"/>
    <lineage>
        <taxon>Bacteria</taxon>
        <taxon>Pseudomonadati</taxon>
        <taxon>Verrucomicrobiota</taxon>
        <taxon>Verrucomicrobiia</taxon>
        <taxon>Verrucomicrobiales</taxon>
        <taxon>Verrucomicrobiaceae</taxon>
        <taxon>Luteolibacter</taxon>
    </lineage>
</organism>
<feature type="signal peptide" evidence="1">
    <location>
        <begin position="1"/>
        <end position="22"/>
    </location>
</feature>
<evidence type="ECO:0000256" key="1">
    <source>
        <dbReference type="SAM" id="SignalP"/>
    </source>
</evidence>
<dbReference type="Proteomes" id="UP000600139">
    <property type="component" value="Unassembled WGS sequence"/>
</dbReference>